<protein>
    <submittedName>
        <fullName evidence="3">Glycosyltransferase family 2 protein</fullName>
    </submittedName>
</protein>
<dbReference type="EMBL" id="QVEV01000046">
    <property type="protein sequence ID" value="RGC10347.1"/>
    <property type="molecule type" value="Genomic_DNA"/>
</dbReference>
<dbReference type="InterPro" id="IPR050834">
    <property type="entry name" value="Glycosyltransf_2"/>
</dbReference>
<accession>A0A3E2VIA4</accession>
<name>A0A3E2VIA4_CLOIN</name>
<feature type="domain" description="Glycosyltransferase 2-like" evidence="2">
    <location>
        <begin position="7"/>
        <end position="174"/>
    </location>
</feature>
<keyword evidence="1" id="KW-0812">Transmembrane</keyword>
<organism evidence="3 4">
    <name type="scientific">Clostridium innocuum</name>
    <dbReference type="NCBI Taxonomy" id="1522"/>
    <lineage>
        <taxon>Bacteria</taxon>
        <taxon>Bacillati</taxon>
        <taxon>Bacillota</taxon>
        <taxon>Clostridia</taxon>
        <taxon>Eubacteriales</taxon>
        <taxon>Clostridiaceae</taxon>
        <taxon>Clostridium</taxon>
    </lineage>
</organism>
<dbReference type="SUPFAM" id="SSF53448">
    <property type="entry name" value="Nucleotide-diphospho-sugar transferases"/>
    <property type="match status" value="1"/>
</dbReference>
<dbReference type="PANTHER" id="PTHR43685">
    <property type="entry name" value="GLYCOSYLTRANSFERASE"/>
    <property type="match status" value="1"/>
</dbReference>
<dbReference type="Gene3D" id="3.90.550.10">
    <property type="entry name" value="Spore Coat Polysaccharide Biosynthesis Protein SpsA, Chain A"/>
    <property type="match status" value="1"/>
</dbReference>
<dbReference type="GO" id="GO:0016740">
    <property type="term" value="F:transferase activity"/>
    <property type="evidence" value="ECO:0007669"/>
    <property type="project" value="UniProtKB-KW"/>
</dbReference>
<keyword evidence="1" id="KW-0472">Membrane</keyword>
<evidence type="ECO:0000256" key="1">
    <source>
        <dbReference type="SAM" id="Phobius"/>
    </source>
</evidence>
<sequence length="327" mass="36943">MKKPYISTIIVARNAGKSIEKSLKSLIEQDYPKDLYEIIFVDGVSEDQTLKIAENILENSKLDHQIIINSKKTLASGWNLAIKKAKGNYVVRIDAHVEAYKDFLDKSISTLLEMQDVTCVGGKAITVVEGKNHEIISNVLSSPFGVGNSTFRVSNTAQYADTAACGLYRKEIFNVIGYFDESLGRSQDTELHARITAAGGKFYFNPEIKVKYYARNTYTGIIKQAYHNGKWNIAVWKKNKRSLMLRHLIPLFFVLSLIILGSLSILSIIFLKVLLCELIVYSILAILAGLQKTRNLIKLMKMIFLFFLMHTAYGIGSLNSFIYYRNL</sequence>
<keyword evidence="1" id="KW-1133">Transmembrane helix</keyword>
<dbReference type="AlphaFoldDB" id="A0A3E2VIA4"/>
<evidence type="ECO:0000313" key="4">
    <source>
        <dbReference type="Proteomes" id="UP000260025"/>
    </source>
</evidence>
<reference evidence="3 4" key="1">
    <citation type="submission" date="2018-08" db="EMBL/GenBank/DDBJ databases">
        <title>A genome reference for cultivated species of the human gut microbiota.</title>
        <authorList>
            <person name="Zou Y."/>
            <person name="Xue W."/>
            <person name="Luo G."/>
        </authorList>
    </citation>
    <scope>NUCLEOTIDE SEQUENCE [LARGE SCALE GENOMIC DNA]</scope>
    <source>
        <strain evidence="3 4">OF01-2LB</strain>
    </source>
</reference>
<feature type="transmembrane region" description="Helical" evidence="1">
    <location>
        <begin position="302"/>
        <end position="324"/>
    </location>
</feature>
<evidence type="ECO:0000313" key="3">
    <source>
        <dbReference type="EMBL" id="RGC10347.1"/>
    </source>
</evidence>
<feature type="transmembrane region" description="Helical" evidence="1">
    <location>
        <begin position="269"/>
        <end position="290"/>
    </location>
</feature>
<dbReference type="CDD" id="cd02525">
    <property type="entry name" value="Succinoglycan_BP_ExoA"/>
    <property type="match status" value="1"/>
</dbReference>
<feature type="transmembrane region" description="Helical" evidence="1">
    <location>
        <begin position="243"/>
        <end position="263"/>
    </location>
</feature>
<dbReference type="PANTHER" id="PTHR43685:SF2">
    <property type="entry name" value="GLYCOSYLTRANSFERASE 2-LIKE DOMAIN-CONTAINING PROTEIN"/>
    <property type="match status" value="1"/>
</dbReference>
<dbReference type="Pfam" id="PF00535">
    <property type="entry name" value="Glycos_transf_2"/>
    <property type="match status" value="1"/>
</dbReference>
<comment type="caution">
    <text evidence="3">The sequence shown here is derived from an EMBL/GenBank/DDBJ whole genome shotgun (WGS) entry which is preliminary data.</text>
</comment>
<dbReference type="InterPro" id="IPR001173">
    <property type="entry name" value="Glyco_trans_2-like"/>
</dbReference>
<proteinExistence type="predicted"/>
<dbReference type="InterPro" id="IPR029044">
    <property type="entry name" value="Nucleotide-diphossugar_trans"/>
</dbReference>
<keyword evidence="3" id="KW-0808">Transferase</keyword>
<evidence type="ECO:0000259" key="2">
    <source>
        <dbReference type="Pfam" id="PF00535"/>
    </source>
</evidence>
<dbReference type="OrthoDB" id="9771846at2"/>
<dbReference type="RefSeq" id="WP_117444721.1">
    <property type="nucleotide sequence ID" value="NZ_QVEV01000046.1"/>
</dbReference>
<gene>
    <name evidence="3" type="ORF">DXA38_19995</name>
</gene>
<dbReference type="Proteomes" id="UP000260025">
    <property type="component" value="Unassembled WGS sequence"/>
</dbReference>